<dbReference type="PANTHER" id="PTHR39267:SF1">
    <property type="entry name" value="SURVIVAL MOTOR NEURON PROTEIN"/>
    <property type="match status" value="1"/>
</dbReference>
<dbReference type="CDD" id="cd22852">
    <property type="entry name" value="SMN_C"/>
    <property type="match status" value="1"/>
</dbReference>
<dbReference type="Pfam" id="PF20635">
    <property type="entry name" value="SMN_YG-box"/>
    <property type="match status" value="1"/>
</dbReference>
<accession>A0A8H4W063</accession>
<protein>
    <recommendedName>
        <fullName evidence="9">Survival motor neuron Tudor domain-containing protein</fullName>
    </recommendedName>
</protein>
<feature type="compositionally biased region" description="Acidic residues" evidence="6">
    <location>
        <begin position="72"/>
        <end position="85"/>
    </location>
</feature>
<dbReference type="PANTHER" id="PTHR39267">
    <property type="entry name" value="SURVIVAL MOTOR NEURON-LIKE PROTEIN 1"/>
    <property type="match status" value="1"/>
</dbReference>
<evidence type="ECO:0000313" key="8">
    <source>
        <dbReference type="Proteomes" id="UP000566819"/>
    </source>
</evidence>
<sequence>MANPSHTEVWDDSVLVNSWNDALEEYKRYHSIQARGENVEKVLKAQENQGRKSVSATVKLSKQMLTYPSGEEMDYEEGELAEEAEQPSREIHAKKNIPEETVDHDTSSHGAGPAVPDKPSSLHQTSTIGPERGPPALPRHLVGQVHDEGLKNLLMSWYYAGYYTGLYEGQQQGTVEKHAKHDN</sequence>
<feature type="compositionally biased region" description="Basic and acidic residues" evidence="6">
    <location>
        <begin position="86"/>
        <end position="107"/>
    </location>
</feature>
<dbReference type="GO" id="GO:0005634">
    <property type="term" value="C:nucleus"/>
    <property type="evidence" value="ECO:0007669"/>
    <property type="project" value="UniProtKB-SubCell"/>
</dbReference>
<keyword evidence="5" id="KW-0539">Nucleus</keyword>
<evidence type="ECO:0000256" key="4">
    <source>
        <dbReference type="ARBA" id="ARBA00023187"/>
    </source>
</evidence>
<comment type="caution">
    <text evidence="7">The sequence shown here is derived from an EMBL/GenBank/DDBJ whole genome shotgun (WGS) entry which is preliminary data.</text>
</comment>
<evidence type="ECO:0000256" key="5">
    <source>
        <dbReference type="ARBA" id="ARBA00023242"/>
    </source>
</evidence>
<dbReference type="InterPro" id="IPR040424">
    <property type="entry name" value="Smn1"/>
</dbReference>
<comment type="subcellular location">
    <subcellularLocation>
        <location evidence="1">Nucleus</location>
    </subcellularLocation>
</comment>
<dbReference type="GO" id="GO:0008380">
    <property type="term" value="P:RNA splicing"/>
    <property type="evidence" value="ECO:0007669"/>
    <property type="project" value="UniProtKB-KW"/>
</dbReference>
<evidence type="ECO:0000256" key="2">
    <source>
        <dbReference type="ARBA" id="ARBA00005371"/>
    </source>
</evidence>
<feature type="region of interest" description="Disordered" evidence="6">
    <location>
        <begin position="72"/>
        <end position="137"/>
    </location>
</feature>
<reference evidence="7 8" key="1">
    <citation type="submission" date="2020-03" db="EMBL/GenBank/DDBJ databases">
        <title>Draft Genome Sequence of Cudoniella acicularis.</title>
        <authorList>
            <person name="Buettner E."/>
            <person name="Kellner H."/>
        </authorList>
    </citation>
    <scope>NUCLEOTIDE SEQUENCE [LARGE SCALE GENOMIC DNA]</scope>
    <source>
        <strain evidence="7 8">DSM 108380</strain>
    </source>
</reference>
<keyword evidence="8" id="KW-1185">Reference proteome</keyword>
<evidence type="ECO:0000256" key="1">
    <source>
        <dbReference type="ARBA" id="ARBA00004123"/>
    </source>
</evidence>
<dbReference type="GO" id="GO:0006397">
    <property type="term" value="P:mRNA processing"/>
    <property type="evidence" value="ECO:0007669"/>
    <property type="project" value="UniProtKB-KW"/>
</dbReference>
<evidence type="ECO:0000313" key="7">
    <source>
        <dbReference type="EMBL" id="KAF4628782.1"/>
    </source>
</evidence>
<comment type="similarity">
    <text evidence="2">Belongs to the SMN family.</text>
</comment>
<dbReference type="CDD" id="cd22851">
    <property type="entry name" value="SMN_N"/>
    <property type="match status" value="1"/>
</dbReference>
<dbReference type="OrthoDB" id="197400at2759"/>
<keyword evidence="3" id="KW-0507">mRNA processing</keyword>
<keyword evidence="4" id="KW-0508">mRNA splicing</keyword>
<dbReference type="InterPro" id="IPR047313">
    <property type="entry name" value="SMN_C"/>
</dbReference>
<dbReference type="EMBL" id="JAAMPI010000763">
    <property type="protein sequence ID" value="KAF4628782.1"/>
    <property type="molecule type" value="Genomic_DNA"/>
</dbReference>
<evidence type="ECO:0000256" key="6">
    <source>
        <dbReference type="SAM" id="MobiDB-lite"/>
    </source>
</evidence>
<evidence type="ECO:0008006" key="9">
    <source>
        <dbReference type="Google" id="ProtNLM"/>
    </source>
</evidence>
<dbReference type="Proteomes" id="UP000566819">
    <property type="component" value="Unassembled WGS sequence"/>
</dbReference>
<organism evidence="7 8">
    <name type="scientific">Cudoniella acicularis</name>
    <dbReference type="NCBI Taxonomy" id="354080"/>
    <lineage>
        <taxon>Eukaryota</taxon>
        <taxon>Fungi</taxon>
        <taxon>Dikarya</taxon>
        <taxon>Ascomycota</taxon>
        <taxon>Pezizomycotina</taxon>
        <taxon>Leotiomycetes</taxon>
        <taxon>Helotiales</taxon>
        <taxon>Tricladiaceae</taxon>
        <taxon>Cudoniella</taxon>
    </lineage>
</organism>
<proteinExistence type="inferred from homology"/>
<dbReference type="AlphaFoldDB" id="A0A8H4W063"/>
<gene>
    <name evidence="7" type="ORF">G7Y89_g9375</name>
</gene>
<name>A0A8H4W063_9HELO</name>
<evidence type="ECO:0000256" key="3">
    <source>
        <dbReference type="ARBA" id="ARBA00022664"/>
    </source>
</evidence>